<keyword evidence="2" id="KW-1003">Cell membrane</keyword>
<dbReference type="PANTHER" id="PTHR22752">
    <property type="entry name" value="G PROTEIN-COUPLED RECEPTOR"/>
    <property type="match status" value="1"/>
</dbReference>
<feature type="domain" description="G-protein coupled receptors family 1 profile" evidence="11">
    <location>
        <begin position="52"/>
        <end position="348"/>
    </location>
</feature>
<evidence type="ECO:0000256" key="6">
    <source>
        <dbReference type="ARBA" id="ARBA00023136"/>
    </source>
</evidence>
<organism evidence="12 13">
    <name type="scientific">Callorhinchus milii</name>
    <name type="common">Ghost shark</name>
    <dbReference type="NCBI Taxonomy" id="7868"/>
    <lineage>
        <taxon>Eukaryota</taxon>
        <taxon>Metazoa</taxon>
        <taxon>Chordata</taxon>
        <taxon>Craniata</taxon>
        <taxon>Vertebrata</taxon>
        <taxon>Chondrichthyes</taxon>
        <taxon>Holocephali</taxon>
        <taxon>Chimaeriformes</taxon>
        <taxon>Callorhinchidae</taxon>
        <taxon>Callorhinchus</taxon>
    </lineage>
</organism>
<reference evidence="12" key="5">
    <citation type="submission" date="2025-09" db="UniProtKB">
        <authorList>
            <consortium name="Ensembl"/>
        </authorList>
    </citation>
    <scope>IDENTIFICATION</scope>
</reference>
<evidence type="ECO:0000259" key="11">
    <source>
        <dbReference type="PROSITE" id="PS50262"/>
    </source>
</evidence>
<keyword evidence="3 9" id="KW-0812">Transmembrane</keyword>
<comment type="subcellular location">
    <subcellularLocation>
        <location evidence="1">Cell membrane</location>
        <topology evidence="1">Multi-pass membrane protein</topology>
    </subcellularLocation>
</comment>
<keyword evidence="8 9" id="KW-0807">Transducer</keyword>
<dbReference type="Proteomes" id="UP000314986">
    <property type="component" value="Unassembled WGS sequence"/>
</dbReference>
<keyword evidence="5 9" id="KW-0297">G-protein coupled receptor</keyword>
<feature type="transmembrane region" description="Helical" evidence="10">
    <location>
        <begin position="37"/>
        <end position="60"/>
    </location>
</feature>
<evidence type="ECO:0000256" key="8">
    <source>
        <dbReference type="ARBA" id="ARBA00023224"/>
    </source>
</evidence>
<dbReference type="CDD" id="cd15220">
    <property type="entry name" value="7tmA_GPR61_GPR62-like"/>
    <property type="match status" value="1"/>
</dbReference>
<reference evidence="13" key="1">
    <citation type="journal article" date="2006" name="Science">
        <title>Ancient noncoding elements conserved in the human genome.</title>
        <authorList>
            <person name="Venkatesh B."/>
            <person name="Kirkness E.F."/>
            <person name="Loh Y.H."/>
            <person name="Halpern A.L."/>
            <person name="Lee A.P."/>
            <person name="Johnson J."/>
            <person name="Dandona N."/>
            <person name="Viswanathan L.D."/>
            <person name="Tay A."/>
            <person name="Venter J.C."/>
            <person name="Strausberg R.L."/>
            <person name="Brenner S."/>
        </authorList>
    </citation>
    <scope>NUCLEOTIDE SEQUENCE [LARGE SCALE GENOMIC DNA]</scope>
</reference>
<feature type="transmembrane region" description="Helical" evidence="10">
    <location>
        <begin position="288"/>
        <end position="312"/>
    </location>
</feature>
<evidence type="ECO:0000256" key="7">
    <source>
        <dbReference type="ARBA" id="ARBA00023170"/>
    </source>
</evidence>
<dbReference type="Ensembl" id="ENSCMIT00000039734.1">
    <property type="protein sequence ID" value="ENSCMIP00000039169.1"/>
    <property type="gene ID" value="ENSCMIG00000016414.1"/>
</dbReference>
<feature type="transmembrane region" description="Helical" evidence="10">
    <location>
        <begin position="211"/>
        <end position="236"/>
    </location>
</feature>
<dbReference type="PRINTS" id="PR00237">
    <property type="entry name" value="GPCRRHODOPSN"/>
</dbReference>
<accession>A0A4W3J7H6</accession>
<feature type="transmembrane region" description="Helical" evidence="10">
    <location>
        <begin position="143"/>
        <end position="163"/>
    </location>
</feature>
<reference evidence="12" key="4">
    <citation type="submission" date="2025-08" db="UniProtKB">
        <authorList>
            <consortium name="Ensembl"/>
        </authorList>
    </citation>
    <scope>IDENTIFICATION</scope>
</reference>
<evidence type="ECO:0000256" key="3">
    <source>
        <dbReference type="ARBA" id="ARBA00022692"/>
    </source>
</evidence>
<evidence type="ECO:0000313" key="13">
    <source>
        <dbReference type="Proteomes" id="UP000314986"/>
    </source>
</evidence>
<proteinExistence type="inferred from homology"/>
<reference evidence="13" key="3">
    <citation type="journal article" date="2014" name="Nature">
        <title>Elephant shark genome provides unique insights into gnathostome evolution.</title>
        <authorList>
            <consortium name="International Elephant Shark Genome Sequencing Consortium"/>
            <person name="Venkatesh B."/>
            <person name="Lee A.P."/>
            <person name="Ravi V."/>
            <person name="Maurya A.K."/>
            <person name="Lian M.M."/>
            <person name="Swann J.B."/>
            <person name="Ohta Y."/>
            <person name="Flajnik M.F."/>
            <person name="Sutoh Y."/>
            <person name="Kasahara M."/>
            <person name="Hoon S."/>
            <person name="Gangu V."/>
            <person name="Roy S.W."/>
            <person name="Irimia M."/>
            <person name="Korzh V."/>
            <person name="Kondrychyn I."/>
            <person name="Lim Z.W."/>
            <person name="Tay B.H."/>
            <person name="Tohari S."/>
            <person name="Kong K.W."/>
            <person name="Ho S."/>
            <person name="Lorente-Galdos B."/>
            <person name="Quilez J."/>
            <person name="Marques-Bonet T."/>
            <person name="Raney B.J."/>
            <person name="Ingham P.W."/>
            <person name="Tay A."/>
            <person name="Hillier L.W."/>
            <person name="Minx P."/>
            <person name="Boehm T."/>
            <person name="Wilson R.K."/>
            <person name="Brenner S."/>
            <person name="Warren W.C."/>
        </authorList>
    </citation>
    <scope>NUCLEOTIDE SEQUENCE [LARGE SCALE GENOMIC DNA]</scope>
</reference>
<dbReference type="Gene3D" id="1.20.1070.10">
    <property type="entry name" value="Rhodopsin 7-helix transmembrane proteins"/>
    <property type="match status" value="1"/>
</dbReference>
<dbReference type="SUPFAM" id="SSF81321">
    <property type="entry name" value="Family A G protein-coupled receptor-like"/>
    <property type="match status" value="1"/>
</dbReference>
<name>A0A4W3J7H6_CALMI</name>
<dbReference type="Pfam" id="PF00001">
    <property type="entry name" value="7tm_1"/>
    <property type="match status" value="1"/>
</dbReference>
<dbReference type="GO" id="GO:0043235">
    <property type="term" value="C:receptor complex"/>
    <property type="evidence" value="ECO:0007669"/>
    <property type="project" value="TreeGrafter"/>
</dbReference>
<evidence type="ECO:0000256" key="2">
    <source>
        <dbReference type="ARBA" id="ARBA00022475"/>
    </source>
</evidence>
<keyword evidence="13" id="KW-1185">Reference proteome</keyword>
<evidence type="ECO:0000256" key="4">
    <source>
        <dbReference type="ARBA" id="ARBA00022989"/>
    </source>
</evidence>
<feature type="transmembrane region" description="Helical" evidence="10">
    <location>
        <begin position="332"/>
        <end position="351"/>
    </location>
</feature>
<dbReference type="GO" id="GO:0004930">
    <property type="term" value="F:G protein-coupled receptor activity"/>
    <property type="evidence" value="ECO:0007669"/>
    <property type="project" value="UniProtKB-KW"/>
</dbReference>
<dbReference type="InterPro" id="IPR017452">
    <property type="entry name" value="GPCR_Rhodpsn_7TM"/>
</dbReference>
<feature type="transmembrane region" description="Helical" evidence="10">
    <location>
        <begin position="110"/>
        <end position="131"/>
    </location>
</feature>
<evidence type="ECO:0000256" key="9">
    <source>
        <dbReference type="RuleBase" id="RU000688"/>
    </source>
</evidence>
<dbReference type="InParanoid" id="A0A4W3J7H6"/>
<dbReference type="OMA" id="ECRLYVF"/>
<feature type="transmembrane region" description="Helical" evidence="10">
    <location>
        <begin position="72"/>
        <end position="98"/>
    </location>
</feature>
<dbReference type="PANTHER" id="PTHR22752:SF11">
    <property type="entry name" value="G-PROTEIN COUPLED RECEPTOR 62"/>
    <property type="match status" value="1"/>
</dbReference>
<sequence length="454" mass="50013">MLSATTPQSFGTLSPDPSFRSRLKTFLFDRADVGRSIGLFLMLLINVLGLVGNLAVLVVIVKTPELRKFLFVLHLCLVDLLSATTLMPLGIVLSSALFAQVAVSEALCQAYVFLEICFSSASILTITAINIERYYYIVHPLRYEVKMTVGLAVSVLVIVWVSAVPTSSIPLIGWNPRVNASSFSSSSSSSPHASSRTRCSVQRDSGDYGKALVLVFGLSCFILPTLVIFAVYGSVFKVARIIALQRGPLPASWVAASPRHRSDSTASQVTMVTGGASRRRHSPDVGFGGGKAAITLLTVGGQFLVCWMPYFAYHLRTVLTVTELPPEPWETVVTWLAFFSFAANPFFYGYLNRQIRSELTRLLKCFLKQSLDNQLGPLSREGSMDENFLQFLQRTSHPADRRAGCLPTSPRTLLNQSTMSFRIPGQIVEEIPEMMEQETGEDLAKVHTLLRQET</sequence>
<evidence type="ECO:0000256" key="10">
    <source>
        <dbReference type="SAM" id="Phobius"/>
    </source>
</evidence>
<dbReference type="InterPro" id="IPR000276">
    <property type="entry name" value="GPCR_Rhodpsn"/>
</dbReference>
<dbReference type="GO" id="GO:0005768">
    <property type="term" value="C:endosome"/>
    <property type="evidence" value="ECO:0007669"/>
    <property type="project" value="TreeGrafter"/>
</dbReference>
<keyword evidence="6 10" id="KW-0472">Membrane</keyword>
<keyword evidence="4 10" id="KW-1133">Transmembrane helix</keyword>
<dbReference type="PROSITE" id="PS50262">
    <property type="entry name" value="G_PROTEIN_RECEP_F1_2"/>
    <property type="match status" value="1"/>
</dbReference>
<dbReference type="GO" id="GO:0005886">
    <property type="term" value="C:plasma membrane"/>
    <property type="evidence" value="ECO:0007669"/>
    <property type="project" value="UniProtKB-SubCell"/>
</dbReference>
<gene>
    <name evidence="12" type="primary">gpr61l</name>
</gene>
<evidence type="ECO:0000256" key="5">
    <source>
        <dbReference type="ARBA" id="ARBA00023040"/>
    </source>
</evidence>
<dbReference type="GeneTree" id="ENSGT00950000182998"/>
<evidence type="ECO:0000313" key="12">
    <source>
        <dbReference type="Ensembl" id="ENSCMIP00000039169.1"/>
    </source>
</evidence>
<reference evidence="13" key="2">
    <citation type="journal article" date="2007" name="PLoS Biol.">
        <title>Survey sequencing and comparative analysis of the elephant shark (Callorhinchus milii) genome.</title>
        <authorList>
            <person name="Venkatesh B."/>
            <person name="Kirkness E.F."/>
            <person name="Loh Y.H."/>
            <person name="Halpern A.L."/>
            <person name="Lee A.P."/>
            <person name="Johnson J."/>
            <person name="Dandona N."/>
            <person name="Viswanathan L.D."/>
            <person name="Tay A."/>
            <person name="Venter J.C."/>
            <person name="Strausberg R.L."/>
            <person name="Brenner S."/>
        </authorList>
    </citation>
    <scope>NUCLEOTIDE SEQUENCE [LARGE SCALE GENOMIC DNA]</scope>
</reference>
<keyword evidence="7 9" id="KW-0675">Receptor</keyword>
<evidence type="ECO:0000256" key="1">
    <source>
        <dbReference type="ARBA" id="ARBA00004651"/>
    </source>
</evidence>
<comment type="similarity">
    <text evidence="9">Belongs to the G-protein coupled receptor 1 family.</text>
</comment>
<protein>
    <submittedName>
        <fullName evidence="12">Probable G-protein coupled receptor 61</fullName>
    </submittedName>
</protein>
<dbReference type="PROSITE" id="PS00237">
    <property type="entry name" value="G_PROTEIN_RECEP_F1_1"/>
    <property type="match status" value="1"/>
</dbReference>
<dbReference type="AlphaFoldDB" id="A0A4W3J7H6"/>